<feature type="compositionally biased region" description="Low complexity" evidence="10">
    <location>
        <begin position="683"/>
        <end position="694"/>
    </location>
</feature>
<comment type="subcellular location">
    <subcellularLocation>
        <location evidence="1">Membrane</location>
        <topology evidence="1">Single-pass type II membrane protein</topology>
    </subcellularLocation>
</comment>
<reference evidence="12" key="2">
    <citation type="submission" date="2025-08" db="UniProtKB">
        <authorList>
            <consortium name="Ensembl"/>
        </authorList>
    </citation>
    <scope>IDENTIFICATION</scope>
</reference>
<feature type="region of interest" description="Disordered" evidence="10">
    <location>
        <begin position="664"/>
        <end position="710"/>
    </location>
</feature>
<dbReference type="PANTHER" id="PTHR46332">
    <property type="entry name" value="ASPARTATE BETA-HYDROXYLASE DOMAIN-CONTAINING PROTEIN 2"/>
    <property type="match status" value="1"/>
</dbReference>
<keyword evidence="13" id="KW-1185">Reference proteome</keyword>
<evidence type="ECO:0000256" key="3">
    <source>
        <dbReference type="ARBA" id="ARBA00022692"/>
    </source>
</evidence>
<protein>
    <recommendedName>
        <fullName evidence="9">Aspartate beta-hydroxylase domain-containing protein 2</fullName>
    </recommendedName>
</protein>
<dbReference type="GeneTree" id="ENSGT00940000159252"/>
<dbReference type="PANTHER" id="PTHR46332:SF5">
    <property type="entry name" value="ASPARTATE BETA-HYDROXYLASE DOMAIN CONTAINING 2"/>
    <property type="match status" value="1"/>
</dbReference>
<evidence type="ECO:0000313" key="13">
    <source>
        <dbReference type="Proteomes" id="UP000016665"/>
    </source>
</evidence>
<dbReference type="Pfam" id="PF05118">
    <property type="entry name" value="Asp_Arg_Hydrox"/>
    <property type="match status" value="1"/>
</dbReference>
<dbReference type="Proteomes" id="UP000016665">
    <property type="component" value="Chromosome 15"/>
</dbReference>
<evidence type="ECO:0000256" key="4">
    <source>
        <dbReference type="ARBA" id="ARBA00022964"/>
    </source>
</evidence>
<keyword evidence="3" id="KW-0812">Transmembrane</keyword>
<evidence type="ECO:0000256" key="1">
    <source>
        <dbReference type="ARBA" id="ARBA00004606"/>
    </source>
</evidence>
<name>A0A803VBZ8_FICAL</name>
<dbReference type="SUPFAM" id="SSF51197">
    <property type="entry name" value="Clavaminate synthase-like"/>
    <property type="match status" value="1"/>
</dbReference>
<dbReference type="Gene3D" id="2.60.120.330">
    <property type="entry name" value="B-lactam Antibiotic, Isopenicillin N Synthase, Chain"/>
    <property type="match status" value="1"/>
</dbReference>
<comment type="similarity">
    <text evidence="2">Belongs to the aspartyl/asparaginyl beta-hydroxylase family.</text>
</comment>
<evidence type="ECO:0000256" key="2">
    <source>
        <dbReference type="ARBA" id="ARBA00007730"/>
    </source>
</evidence>
<evidence type="ECO:0000313" key="12">
    <source>
        <dbReference type="Ensembl" id="ENSFALP00000020254.1"/>
    </source>
</evidence>
<accession>A0A803VBZ8</accession>
<evidence type="ECO:0000256" key="5">
    <source>
        <dbReference type="ARBA" id="ARBA00022968"/>
    </source>
</evidence>
<dbReference type="AlphaFoldDB" id="A0A803VBZ8"/>
<organism evidence="12 13">
    <name type="scientific">Ficedula albicollis</name>
    <name type="common">Collared flycatcher</name>
    <name type="synonym">Muscicapa albicollis</name>
    <dbReference type="NCBI Taxonomy" id="59894"/>
    <lineage>
        <taxon>Eukaryota</taxon>
        <taxon>Metazoa</taxon>
        <taxon>Chordata</taxon>
        <taxon>Craniata</taxon>
        <taxon>Vertebrata</taxon>
        <taxon>Euteleostomi</taxon>
        <taxon>Archelosauria</taxon>
        <taxon>Archosauria</taxon>
        <taxon>Dinosauria</taxon>
        <taxon>Saurischia</taxon>
        <taxon>Theropoda</taxon>
        <taxon>Coelurosauria</taxon>
        <taxon>Aves</taxon>
        <taxon>Neognathae</taxon>
        <taxon>Neoaves</taxon>
        <taxon>Telluraves</taxon>
        <taxon>Australaves</taxon>
        <taxon>Passeriformes</taxon>
        <taxon>Muscicapidae</taxon>
        <taxon>Ficedula</taxon>
    </lineage>
</organism>
<dbReference type="GO" id="GO:0051213">
    <property type="term" value="F:dioxygenase activity"/>
    <property type="evidence" value="ECO:0007669"/>
    <property type="project" value="UniProtKB-KW"/>
</dbReference>
<dbReference type="Ensembl" id="ENSFALT00000026996.1">
    <property type="protein sequence ID" value="ENSFALP00000020254.1"/>
    <property type="gene ID" value="ENSFALG00000008517.2"/>
</dbReference>
<keyword evidence="6" id="KW-1133">Transmembrane helix</keyword>
<evidence type="ECO:0000256" key="6">
    <source>
        <dbReference type="ARBA" id="ARBA00022989"/>
    </source>
</evidence>
<proteinExistence type="inferred from homology"/>
<dbReference type="InterPro" id="IPR007803">
    <property type="entry name" value="Asp/Arg/Pro-Hydrxlase"/>
</dbReference>
<evidence type="ECO:0000256" key="7">
    <source>
        <dbReference type="ARBA" id="ARBA00023002"/>
    </source>
</evidence>
<dbReference type="GO" id="GO:0016020">
    <property type="term" value="C:membrane"/>
    <property type="evidence" value="ECO:0007669"/>
    <property type="project" value="UniProtKB-SubCell"/>
</dbReference>
<dbReference type="InterPro" id="IPR027443">
    <property type="entry name" value="IPNS-like_sf"/>
</dbReference>
<keyword evidence="7" id="KW-0560">Oxidoreductase</keyword>
<evidence type="ECO:0000256" key="10">
    <source>
        <dbReference type="SAM" id="MobiDB-lite"/>
    </source>
</evidence>
<evidence type="ECO:0000256" key="8">
    <source>
        <dbReference type="ARBA" id="ARBA00023136"/>
    </source>
</evidence>
<dbReference type="FunFam" id="2.60.120.330:FF:000011">
    <property type="entry name" value="Aspartate beta-hydroxylase domain-containing protein 2"/>
    <property type="match status" value="1"/>
</dbReference>
<keyword evidence="4" id="KW-0223">Dioxygenase</keyword>
<sequence>MVWVPLSPTSSDRRAPLRTPSTTTMSLEWLTGWSWSLDGLRDFIATGIQSFRDCDATALAAVACLLVLFVWYCYHVGREQPRAYATVNALMQSAEANGVQNGFVYCQSPECVRCSHHDGLNQKLYHNLQEYAKRYSWSGMGRIHKGIREQGRYLNSRPSIQKPEVFFLPDLPTTPYFSRDAQKHDVELLERNFQTILCEFETLYKAFSNCSLPQGWKMNSTPSGEWFTFYLVNQGMCVPRNCRRCPRTYRLLGSLRTCIGNNVFGNACISVLSPGTVIAEHYGPTNIRIRCHLGLKTPSNCELVVGGEPQCWAEGRCLLFDDSFLHTAFHEGQFSVRGLLVSPLVLGTGDDLRGHLQSLLLPQQGTVSCGAQVGAALSLPWPGSPWPRSLCLRVLRPPGTAFLEPLSQPVACSDPDSFVVLSQPCQPSTGPLPATAAHPSWPSSAGPRCRGLGPLRPRCGAVLTCQRRLCLPRPLGCSSLQRRRRLFCSSSPGLAGISRPWHKSIRQSCCTQGSVRRTKAVASTPDLLWGWEAQLRAGGLERRSSRSLHRSRMQLRGALPREPCPKQPLRRTKAVASTPDLLWGWEAQLRAGGLERRSSRSLHRSRMQLRGALPREPCPKQPWQGGAELPAVYWLHVTLPFHPQVPRRKVPAWCSWWTCGTPTWPRPSAKPSTSSSRRDGDGAARPAGSRAARPGPLPAHTASGLPPGGL</sequence>
<evidence type="ECO:0000256" key="9">
    <source>
        <dbReference type="ARBA" id="ARBA00044182"/>
    </source>
</evidence>
<keyword evidence="8" id="KW-0472">Membrane</keyword>
<dbReference type="InterPro" id="IPR051821">
    <property type="entry name" value="Asp/Asn_beta-hydroxylase"/>
</dbReference>
<feature type="domain" description="Aspartyl/asparaginy/proline hydroxylase" evidence="11">
    <location>
        <begin position="190"/>
        <end position="333"/>
    </location>
</feature>
<reference evidence="12" key="3">
    <citation type="submission" date="2025-09" db="UniProtKB">
        <authorList>
            <consortium name="Ensembl"/>
        </authorList>
    </citation>
    <scope>IDENTIFICATION</scope>
</reference>
<gene>
    <name evidence="12" type="primary">ASPHD2</name>
</gene>
<keyword evidence="5" id="KW-0735">Signal-anchor</keyword>
<evidence type="ECO:0000259" key="11">
    <source>
        <dbReference type="Pfam" id="PF05118"/>
    </source>
</evidence>
<reference evidence="12 13" key="1">
    <citation type="journal article" date="2012" name="Nature">
        <title>The genomic landscape of species divergence in Ficedula flycatchers.</title>
        <authorList>
            <person name="Ellegren H."/>
            <person name="Smeds L."/>
            <person name="Burri R."/>
            <person name="Olason P.I."/>
            <person name="Backstrom N."/>
            <person name="Kawakami T."/>
            <person name="Kunstner A."/>
            <person name="Makinen H."/>
            <person name="Nadachowska-Brzyska K."/>
            <person name="Qvarnstrom A."/>
            <person name="Uebbing S."/>
            <person name="Wolf J.B."/>
        </authorList>
    </citation>
    <scope>NUCLEOTIDE SEQUENCE [LARGE SCALE GENOMIC DNA]</scope>
</reference>